<keyword evidence="1" id="KW-0812">Transmembrane</keyword>
<proteinExistence type="predicted"/>
<feature type="transmembrane region" description="Helical" evidence="1">
    <location>
        <begin position="52"/>
        <end position="71"/>
    </location>
</feature>
<reference evidence="2" key="1">
    <citation type="submission" date="2021-03" db="EMBL/GenBank/DDBJ databases">
        <title>Whole genome shotgun sequence of Actinoplanes consettensis NBRC 14913.</title>
        <authorList>
            <person name="Komaki H."/>
            <person name="Tamura T."/>
        </authorList>
    </citation>
    <scope>NUCLEOTIDE SEQUENCE</scope>
    <source>
        <strain evidence="2">NBRC 14913</strain>
    </source>
</reference>
<dbReference type="Proteomes" id="UP000680865">
    <property type="component" value="Unassembled WGS sequence"/>
</dbReference>
<dbReference type="AlphaFoldDB" id="A0A919SBD1"/>
<accession>A0A919SBD1</accession>
<sequence>MSFLFAAALIGSGLLAGTLFGVAVGVVPAFAAVPAGEYVRIHRVVGAGFDRVMPFIVIATSAGDLIVAPAVGGPARVLLLAAVVLQAGVAATSQLGNVPINRRVRSLPAGPLPDGWADPRSAWRRWHLLRTSFALTALTAHALAALSLIHPALEGSLS</sequence>
<keyword evidence="1" id="KW-1133">Transmembrane helix</keyword>
<comment type="caution">
    <text evidence="2">The sequence shown here is derived from an EMBL/GenBank/DDBJ whole genome shotgun (WGS) entry which is preliminary data.</text>
</comment>
<evidence type="ECO:0008006" key="4">
    <source>
        <dbReference type="Google" id="ProtNLM"/>
    </source>
</evidence>
<organism evidence="2 3">
    <name type="scientific">Winogradskya consettensis</name>
    <dbReference type="NCBI Taxonomy" id="113560"/>
    <lineage>
        <taxon>Bacteria</taxon>
        <taxon>Bacillati</taxon>
        <taxon>Actinomycetota</taxon>
        <taxon>Actinomycetes</taxon>
        <taxon>Micromonosporales</taxon>
        <taxon>Micromonosporaceae</taxon>
        <taxon>Winogradskya</taxon>
    </lineage>
</organism>
<feature type="transmembrane region" description="Helical" evidence="1">
    <location>
        <begin position="133"/>
        <end position="153"/>
    </location>
</feature>
<dbReference type="InterPro" id="IPR013901">
    <property type="entry name" value="Anthrone_oxy"/>
</dbReference>
<gene>
    <name evidence="2" type="ORF">Aco04nite_10930</name>
</gene>
<evidence type="ECO:0000313" key="3">
    <source>
        <dbReference type="Proteomes" id="UP000680865"/>
    </source>
</evidence>
<feature type="transmembrane region" description="Helical" evidence="1">
    <location>
        <begin position="6"/>
        <end position="31"/>
    </location>
</feature>
<keyword evidence="3" id="KW-1185">Reference proteome</keyword>
<keyword evidence="1" id="KW-0472">Membrane</keyword>
<evidence type="ECO:0000256" key="1">
    <source>
        <dbReference type="SAM" id="Phobius"/>
    </source>
</evidence>
<dbReference type="EMBL" id="BOQP01000005">
    <property type="protein sequence ID" value="GIM68471.1"/>
    <property type="molecule type" value="Genomic_DNA"/>
</dbReference>
<feature type="transmembrane region" description="Helical" evidence="1">
    <location>
        <begin position="77"/>
        <end position="96"/>
    </location>
</feature>
<evidence type="ECO:0000313" key="2">
    <source>
        <dbReference type="EMBL" id="GIM68471.1"/>
    </source>
</evidence>
<name>A0A919SBD1_9ACTN</name>
<dbReference type="RefSeq" id="WP_212996089.1">
    <property type="nucleotide sequence ID" value="NZ_BAAATW010000004.1"/>
</dbReference>
<dbReference type="Pfam" id="PF08592">
    <property type="entry name" value="Anthrone_oxy"/>
    <property type="match status" value="1"/>
</dbReference>
<protein>
    <recommendedName>
        <fullName evidence="4">DUF1772 domain-containing protein</fullName>
    </recommendedName>
</protein>